<dbReference type="OrthoDB" id="9806477at2"/>
<keyword evidence="7" id="KW-1133">Transmembrane helix</keyword>
<feature type="domain" description="Methyl-accepting transducer" evidence="11">
    <location>
        <begin position="276"/>
        <end position="505"/>
    </location>
</feature>
<dbReference type="InterPro" id="IPR051310">
    <property type="entry name" value="MCP_chemotaxis"/>
</dbReference>
<evidence type="ECO:0000313" key="14">
    <source>
        <dbReference type="Proteomes" id="UP000199766"/>
    </source>
</evidence>
<dbReference type="SMART" id="SM00283">
    <property type="entry name" value="MA"/>
    <property type="match status" value="1"/>
</dbReference>
<keyword evidence="3" id="KW-0488">Methylation</keyword>
<organism evidence="13 14">
    <name type="scientific">Giesbergeria anulus</name>
    <dbReference type="NCBI Taxonomy" id="180197"/>
    <lineage>
        <taxon>Bacteria</taxon>
        <taxon>Pseudomonadati</taxon>
        <taxon>Pseudomonadota</taxon>
        <taxon>Betaproteobacteria</taxon>
        <taxon>Burkholderiales</taxon>
        <taxon>Comamonadaceae</taxon>
        <taxon>Giesbergeria</taxon>
    </lineage>
</organism>
<dbReference type="FunFam" id="3.30.450.20:FF:000046">
    <property type="entry name" value="Aerotaxis sensor receptor"/>
    <property type="match status" value="1"/>
</dbReference>
<sequence length="521" mass="57011">MRTNLPVSNREFDYSGDEFLMSTTDPQGRITHCNAAFARVSGFSMDELMGQPHNMVRHPDMPPEAFQDMWNTIGRGRTWIGMVKNRRNDGDFYWVRAHVTPLMQHGKPAGYMSVRMKPSREEVRQAEQLYSQIRQERESGRQTFRLHSGHVRYNGWRDWRGRLQRTGFTQRLAAMLAVPGLALPLLPLALDLTGLEAAALQGGLGVVLAGFILWRFHQRITQPINEAHRFASHIAGCSLSEPYQRIGGRHPMALLMERLQQIQVNLRAVIGDARSEIDNFSQIAGDVAQGAEELAGRTESQASSLEETAATMEELASTVRQSAQTVQQVQEESANSADLARHGGQAVAEISTVVQSIADSSKKMGQIIATIEGIAFQTNILALNAAVEAARAGEQGRGFAVVASEVRALAQRSATAAREIGELIRESGTHTQHGADKMESAGQTIAKVVQSVAHVNTLIHEMGVAAKEQSLGISQVNDAVNDLDQVTQQNAALVEESAAAAQAMSQNTGFLGRTLAVFRFR</sequence>
<dbReference type="Pfam" id="PF08447">
    <property type="entry name" value="PAS_3"/>
    <property type="match status" value="1"/>
</dbReference>
<keyword evidence="14" id="KW-1185">Reference proteome</keyword>
<feature type="domain" description="PAS" evidence="12">
    <location>
        <begin position="25"/>
        <end position="60"/>
    </location>
</feature>
<evidence type="ECO:0000256" key="3">
    <source>
        <dbReference type="ARBA" id="ARBA00022481"/>
    </source>
</evidence>
<evidence type="ECO:0000256" key="7">
    <source>
        <dbReference type="ARBA" id="ARBA00022989"/>
    </source>
</evidence>
<dbReference type="Proteomes" id="UP000199766">
    <property type="component" value="Unassembled WGS sequence"/>
</dbReference>
<name>A0A1H9PS82_9BURK</name>
<dbReference type="Gene3D" id="1.10.287.950">
    <property type="entry name" value="Methyl-accepting chemotaxis protein"/>
    <property type="match status" value="1"/>
</dbReference>
<keyword evidence="4" id="KW-0145">Chemotaxis</keyword>
<keyword evidence="8" id="KW-0472">Membrane</keyword>
<dbReference type="InterPro" id="IPR035965">
    <property type="entry name" value="PAS-like_dom_sf"/>
</dbReference>
<dbReference type="GO" id="GO:0004888">
    <property type="term" value="F:transmembrane signaling receptor activity"/>
    <property type="evidence" value="ECO:0007669"/>
    <property type="project" value="InterPro"/>
</dbReference>
<keyword evidence="2" id="KW-1003">Cell membrane</keyword>
<evidence type="ECO:0000259" key="11">
    <source>
        <dbReference type="PROSITE" id="PS50111"/>
    </source>
</evidence>
<evidence type="ECO:0000313" key="13">
    <source>
        <dbReference type="EMBL" id="SER50970.1"/>
    </source>
</evidence>
<dbReference type="PANTHER" id="PTHR43531:SF7">
    <property type="entry name" value="AEROTAXIS RECEPTOR"/>
    <property type="match status" value="1"/>
</dbReference>
<dbReference type="CDD" id="cd11386">
    <property type="entry name" value="MCP_signal"/>
    <property type="match status" value="1"/>
</dbReference>
<evidence type="ECO:0000256" key="1">
    <source>
        <dbReference type="ARBA" id="ARBA00004429"/>
    </source>
</evidence>
<dbReference type="FunFam" id="1.10.287.950:FF:000001">
    <property type="entry name" value="Methyl-accepting chemotaxis sensory transducer"/>
    <property type="match status" value="1"/>
</dbReference>
<dbReference type="GO" id="GO:0052131">
    <property type="term" value="P:positive aerotaxis"/>
    <property type="evidence" value="ECO:0007669"/>
    <property type="project" value="UniProtKB-ARBA"/>
</dbReference>
<dbReference type="GO" id="GO:0007165">
    <property type="term" value="P:signal transduction"/>
    <property type="evidence" value="ECO:0007669"/>
    <property type="project" value="UniProtKB-KW"/>
</dbReference>
<evidence type="ECO:0000256" key="4">
    <source>
        <dbReference type="ARBA" id="ARBA00022500"/>
    </source>
</evidence>
<dbReference type="STRING" id="180197.SAMN02982919_02512"/>
<dbReference type="InterPro" id="IPR004090">
    <property type="entry name" value="Chemotax_Me-accpt_rcpt"/>
</dbReference>
<dbReference type="SUPFAM" id="SSF58104">
    <property type="entry name" value="Methyl-accepting chemotaxis protein (MCP) signaling domain"/>
    <property type="match status" value="1"/>
</dbReference>
<dbReference type="GO" id="GO:0005886">
    <property type="term" value="C:plasma membrane"/>
    <property type="evidence" value="ECO:0007669"/>
    <property type="project" value="UniProtKB-SubCell"/>
</dbReference>
<dbReference type="InterPro" id="IPR000014">
    <property type="entry name" value="PAS"/>
</dbReference>
<dbReference type="PRINTS" id="PR00260">
    <property type="entry name" value="CHEMTRNSDUCR"/>
</dbReference>
<dbReference type="Gene3D" id="3.30.450.20">
    <property type="entry name" value="PAS domain"/>
    <property type="match status" value="1"/>
</dbReference>
<dbReference type="InterPro" id="IPR013655">
    <property type="entry name" value="PAS_fold_3"/>
</dbReference>
<dbReference type="SUPFAM" id="SSF55785">
    <property type="entry name" value="PYP-like sensor domain (PAS domain)"/>
    <property type="match status" value="1"/>
</dbReference>
<comment type="similarity">
    <text evidence="9">Belongs to the methyl-accepting chemotaxis (MCP) protein family.</text>
</comment>
<dbReference type="InterPro" id="IPR004089">
    <property type="entry name" value="MCPsignal_dom"/>
</dbReference>
<evidence type="ECO:0000256" key="10">
    <source>
        <dbReference type="PROSITE-ProRule" id="PRU00284"/>
    </source>
</evidence>
<evidence type="ECO:0000256" key="9">
    <source>
        <dbReference type="ARBA" id="ARBA00029447"/>
    </source>
</evidence>
<dbReference type="PANTHER" id="PTHR43531">
    <property type="entry name" value="PROTEIN ICFG"/>
    <property type="match status" value="1"/>
</dbReference>
<evidence type="ECO:0000256" key="5">
    <source>
        <dbReference type="ARBA" id="ARBA00022519"/>
    </source>
</evidence>
<protein>
    <submittedName>
        <fullName evidence="13">Methyl-accepting chemotaxis sensory transducer with Pas/Pac sensor</fullName>
    </submittedName>
</protein>
<keyword evidence="5" id="KW-0997">Cell inner membrane</keyword>
<evidence type="ECO:0000259" key="12">
    <source>
        <dbReference type="PROSITE" id="PS50112"/>
    </source>
</evidence>
<evidence type="ECO:0000256" key="2">
    <source>
        <dbReference type="ARBA" id="ARBA00022475"/>
    </source>
</evidence>
<keyword evidence="10" id="KW-0807">Transducer</keyword>
<reference evidence="13 14" key="1">
    <citation type="submission" date="2016-10" db="EMBL/GenBank/DDBJ databases">
        <authorList>
            <person name="de Groot N.N."/>
        </authorList>
    </citation>
    <scope>NUCLEOTIDE SEQUENCE [LARGE SCALE GENOMIC DNA]</scope>
    <source>
        <strain evidence="13 14">ATCC 35958</strain>
    </source>
</reference>
<dbReference type="EMBL" id="FOGD01000009">
    <property type="protein sequence ID" value="SER50970.1"/>
    <property type="molecule type" value="Genomic_DNA"/>
</dbReference>
<gene>
    <name evidence="13" type="ORF">SAMN02982919_02512</name>
</gene>
<dbReference type="AlphaFoldDB" id="A0A1H9PS82"/>
<accession>A0A1H9PS82</accession>
<evidence type="ECO:0000256" key="8">
    <source>
        <dbReference type="ARBA" id="ARBA00023136"/>
    </source>
</evidence>
<dbReference type="CDD" id="cd00130">
    <property type="entry name" value="PAS"/>
    <property type="match status" value="1"/>
</dbReference>
<evidence type="ECO:0000256" key="6">
    <source>
        <dbReference type="ARBA" id="ARBA00022692"/>
    </source>
</evidence>
<dbReference type="PROSITE" id="PS50112">
    <property type="entry name" value="PAS"/>
    <property type="match status" value="1"/>
</dbReference>
<keyword evidence="6" id="KW-0812">Transmembrane</keyword>
<dbReference type="RefSeq" id="WP_091458170.1">
    <property type="nucleotide sequence ID" value="NZ_FOGD01000009.1"/>
</dbReference>
<comment type="subcellular location">
    <subcellularLocation>
        <location evidence="1">Cell inner membrane</location>
        <topology evidence="1">Multi-pass membrane protein</topology>
    </subcellularLocation>
</comment>
<dbReference type="PROSITE" id="PS50111">
    <property type="entry name" value="CHEMOTAXIS_TRANSDUC_2"/>
    <property type="match status" value="1"/>
</dbReference>
<dbReference type="Pfam" id="PF00015">
    <property type="entry name" value="MCPsignal"/>
    <property type="match status" value="1"/>
</dbReference>
<dbReference type="NCBIfam" id="TIGR00229">
    <property type="entry name" value="sensory_box"/>
    <property type="match status" value="1"/>
</dbReference>
<proteinExistence type="inferred from homology"/>